<dbReference type="Gramene" id="PNT68807">
    <property type="protein sequence ID" value="PNT68807"/>
    <property type="gene ID" value="BRADI_3g45424v3"/>
</dbReference>
<dbReference type="Proteomes" id="UP000008810">
    <property type="component" value="Chromosome 3"/>
</dbReference>
<organism evidence="1">
    <name type="scientific">Brachypodium distachyon</name>
    <name type="common">Purple false brome</name>
    <name type="synonym">Trachynia distachya</name>
    <dbReference type="NCBI Taxonomy" id="15368"/>
    <lineage>
        <taxon>Eukaryota</taxon>
        <taxon>Viridiplantae</taxon>
        <taxon>Streptophyta</taxon>
        <taxon>Embryophyta</taxon>
        <taxon>Tracheophyta</taxon>
        <taxon>Spermatophyta</taxon>
        <taxon>Magnoliopsida</taxon>
        <taxon>Liliopsida</taxon>
        <taxon>Poales</taxon>
        <taxon>Poaceae</taxon>
        <taxon>BOP clade</taxon>
        <taxon>Pooideae</taxon>
        <taxon>Stipodae</taxon>
        <taxon>Brachypodieae</taxon>
        <taxon>Brachypodium</taxon>
    </lineage>
</organism>
<sequence>MSKCQSSTEVLLLIFSLDQEQLIMAVALLWCWCNERNKANRQEQICFDGGFSIYTLRFHVNEWLYPLVRQKVLAVPVRQSGKPPPVDFVKINLDGSFDQITSSGDVIFAAARPIPIIASAFRASATFVNIRC</sequence>
<dbReference type="EnsemblPlants" id="PNT68807">
    <property type="protein sequence ID" value="PNT68807"/>
    <property type="gene ID" value="BRADI_3g45424v3"/>
</dbReference>
<proteinExistence type="predicted"/>
<evidence type="ECO:0000313" key="2">
    <source>
        <dbReference type="EnsemblPlants" id="PNT68807"/>
    </source>
</evidence>
<dbReference type="EMBL" id="CM000882">
    <property type="protein sequence ID" value="PNT68807.1"/>
    <property type="molecule type" value="Genomic_DNA"/>
</dbReference>
<protein>
    <submittedName>
        <fullName evidence="1 2">Uncharacterized protein</fullName>
    </submittedName>
</protein>
<keyword evidence="3" id="KW-1185">Reference proteome</keyword>
<reference evidence="1 2" key="1">
    <citation type="journal article" date="2010" name="Nature">
        <title>Genome sequencing and analysis of the model grass Brachypodium distachyon.</title>
        <authorList>
            <consortium name="International Brachypodium Initiative"/>
        </authorList>
    </citation>
    <scope>NUCLEOTIDE SEQUENCE [LARGE SCALE GENOMIC DNA]</scope>
    <source>
        <strain evidence="1 2">Bd21</strain>
    </source>
</reference>
<accession>A0A2K2D3E5</accession>
<name>A0A2K2D3E5_BRADI</name>
<dbReference type="AlphaFoldDB" id="A0A2K2D3E5"/>
<evidence type="ECO:0000313" key="3">
    <source>
        <dbReference type="Proteomes" id="UP000008810"/>
    </source>
</evidence>
<dbReference type="InParanoid" id="A0A2K2D3E5"/>
<evidence type="ECO:0000313" key="1">
    <source>
        <dbReference type="EMBL" id="PNT68807.1"/>
    </source>
</evidence>
<reference evidence="2" key="3">
    <citation type="submission" date="2018-08" db="UniProtKB">
        <authorList>
            <consortium name="EnsemblPlants"/>
        </authorList>
    </citation>
    <scope>IDENTIFICATION</scope>
    <source>
        <strain evidence="2">cv. Bd21</strain>
    </source>
</reference>
<reference evidence="1" key="2">
    <citation type="submission" date="2017-06" db="EMBL/GenBank/DDBJ databases">
        <title>WGS assembly of Brachypodium distachyon.</title>
        <authorList>
            <consortium name="The International Brachypodium Initiative"/>
            <person name="Lucas S."/>
            <person name="Harmon-Smith M."/>
            <person name="Lail K."/>
            <person name="Tice H."/>
            <person name="Grimwood J."/>
            <person name="Bruce D."/>
            <person name="Barry K."/>
            <person name="Shu S."/>
            <person name="Lindquist E."/>
            <person name="Wang M."/>
            <person name="Pitluck S."/>
            <person name="Vogel J.P."/>
            <person name="Garvin D.F."/>
            <person name="Mockler T.C."/>
            <person name="Schmutz J."/>
            <person name="Rokhsar D."/>
            <person name="Bevan M.W."/>
        </authorList>
    </citation>
    <scope>NUCLEOTIDE SEQUENCE</scope>
    <source>
        <strain evidence="1">Bd21</strain>
    </source>
</reference>
<dbReference type="OrthoDB" id="1906820at2759"/>
<gene>
    <name evidence="1" type="ORF">BRADI_3g45424v3</name>
</gene>